<keyword evidence="3" id="KW-0677">Repeat</keyword>
<dbReference type="InterPro" id="IPR051574">
    <property type="entry name" value="ZnF_E-box_Homeobox"/>
</dbReference>
<evidence type="ECO:0000256" key="3">
    <source>
        <dbReference type="ARBA" id="ARBA00022737"/>
    </source>
</evidence>
<keyword evidence="2" id="KW-0479">Metal-binding</keyword>
<feature type="compositionally biased region" description="Low complexity" evidence="12">
    <location>
        <begin position="954"/>
        <end position="963"/>
    </location>
</feature>
<dbReference type="Gene3D" id="1.10.10.60">
    <property type="entry name" value="Homeodomain-like"/>
    <property type="match status" value="1"/>
</dbReference>
<dbReference type="SMART" id="SM00355">
    <property type="entry name" value="ZnF_C2H2"/>
    <property type="match status" value="9"/>
</dbReference>
<dbReference type="FunFam" id="3.30.160.60:FF:000065">
    <property type="entry name" value="B-cell CLL/lymphoma 6, member B"/>
    <property type="match status" value="1"/>
</dbReference>
<feature type="domain" description="C2H2-type" evidence="14">
    <location>
        <begin position="204"/>
        <end position="232"/>
    </location>
</feature>
<evidence type="ECO:0000256" key="7">
    <source>
        <dbReference type="ARBA" id="ARBA00023155"/>
    </source>
</evidence>
<keyword evidence="7 10" id="KW-0371">Homeobox</keyword>
<dbReference type="Pfam" id="PF00096">
    <property type="entry name" value="zf-C2H2"/>
    <property type="match status" value="6"/>
</dbReference>
<feature type="domain" description="C2H2-type" evidence="14">
    <location>
        <begin position="234"/>
        <end position="261"/>
    </location>
</feature>
<feature type="domain" description="C2H2-type" evidence="14">
    <location>
        <begin position="593"/>
        <end position="622"/>
    </location>
</feature>
<sequence>MVPLTMNQSRLQMLSPRRPHPANMHAGVTPVSERSICLNNKVEARNCGVTPVSERSICLNNKVCPWGKTEYEEEEDEGAVLDDADASSTAHMSDSGVADDNEPDQRLDDSLHMENGTPVQSPAGDDISTTPSTPGTPDHSNPPTPGTPHRTDELAGDGTQAEHDIREYANRSDTAIVYPESADDPMVGHAPANGTGNMLEDQLLSCPYCDRGYKRLTSLKEHIKYRHERTDSSYACNECNYTFAYKSQLERHMASHKPGRDQVCERCNKAFVNIYRLQRHMLTHTSGNRKFKCHECGKAFKYKHHLKEHLRIHSGEKPYECPNCHKRFSHSGSYSSHISSKKCIGLISFRNKMAAEMPPNVVPTSMHLLMAQAAANPTVSLPNGSANPATNGLHASSTGLLQAQLNLTLPSLLAATPPLGAASTLQNPVMVKTEPMDTLSPPMSSRSSISPSSSGVYVSSSGSSTESPVKGDINQVKKVLQIVENTVTRQQKETGAMSDTWPRAVDNAAGNLSDELSKIRENAKAMSLATEALSLSDAARLPLNLNGFHAGDPTSASNYILKYTLEKFNQAKALQAFLPRERSFTPGKEMKDYTCRYCGEAFPGAIPLHQHERYLCKQNEEILAAAQLQKNTQLAEASLIEQARSFKPDLLDLQGQFLQSSLEKAKSELDLSSEHLTVLKAYYALHAQPSPEELIKISSVVGLPKDFVESWFANMRERNEPSGGDEKTADAERTTGNETEVLNLSAKATAPSTKPGENSEPTEAEIPRTQSPCAKEEEAQPQSDSDAPMDLTVPKTEASKSKPNSVVTIYNKRKSAMFAPIPDPLLTNPAAYYAALPFFGQGGIPAPFPGYIDFLASPMTGAFLNGLGSPYLTPGFNAATLSTKRPRLDTPTRGRRGRRRVYDNGSRVPMATQSVTPVQAPSPMHPSMDPDTQSPLALAQETAEGSPSIPSPSPSGTYPGYIGDSASSPGSPALSTGTPGRRRDRTTRTEDGLYACDLCDKVFQKHSSLLRHKYEHTGKRPHQCPICQKAFKHKHHLIEHSRLHSGEKPYQCDKCLKRFSHSGSYSQHMNHRYSYCKKDD</sequence>
<feature type="domain" description="C2H2-type" evidence="14">
    <location>
        <begin position="291"/>
        <end position="318"/>
    </location>
</feature>
<dbReference type="AlphaFoldDB" id="C3ZGY5"/>
<feature type="compositionally biased region" description="Polar residues" evidence="12">
    <location>
        <begin position="965"/>
        <end position="975"/>
    </location>
</feature>
<dbReference type="CDD" id="cd00086">
    <property type="entry name" value="homeodomain"/>
    <property type="match status" value="1"/>
</dbReference>
<comment type="subcellular location">
    <subcellularLocation>
        <location evidence="1 10 11">Nucleus</location>
    </subcellularLocation>
</comment>
<dbReference type="InterPro" id="IPR013087">
    <property type="entry name" value="Znf_C2H2_type"/>
</dbReference>
<dbReference type="FunFam" id="3.30.160.60:FF:000082">
    <property type="entry name" value="Putative zinc finger E-box-binding homeobox 2"/>
    <property type="match status" value="1"/>
</dbReference>
<feature type="region of interest" description="Disordered" evidence="12">
    <location>
        <begin position="434"/>
        <end position="470"/>
    </location>
</feature>
<evidence type="ECO:0000256" key="6">
    <source>
        <dbReference type="ARBA" id="ARBA00023125"/>
    </source>
</evidence>
<dbReference type="FunCoup" id="C3ZGY5">
    <property type="interactions" value="327"/>
</dbReference>
<dbReference type="GO" id="GO:0003677">
    <property type="term" value="F:DNA binding"/>
    <property type="evidence" value="ECO:0007669"/>
    <property type="project" value="UniProtKB-UniRule"/>
</dbReference>
<evidence type="ECO:0000259" key="13">
    <source>
        <dbReference type="PROSITE" id="PS50071"/>
    </source>
</evidence>
<organism>
    <name type="scientific">Branchiostoma floridae</name>
    <name type="common">Florida lancelet</name>
    <name type="synonym">Amphioxus</name>
    <dbReference type="NCBI Taxonomy" id="7739"/>
    <lineage>
        <taxon>Eukaryota</taxon>
        <taxon>Metazoa</taxon>
        <taxon>Chordata</taxon>
        <taxon>Cephalochordata</taxon>
        <taxon>Leptocardii</taxon>
        <taxon>Amphioxiformes</taxon>
        <taxon>Branchiostomatidae</taxon>
        <taxon>Branchiostoma</taxon>
    </lineage>
</organism>
<evidence type="ECO:0000256" key="2">
    <source>
        <dbReference type="ARBA" id="ARBA00022723"/>
    </source>
</evidence>
<dbReference type="SUPFAM" id="SSF57667">
    <property type="entry name" value="beta-beta-alpha zinc fingers"/>
    <property type="match status" value="5"/>
</dbReference>
<dbReference type="PROSITE" id="PS50157">
    <property type="entry name" value="ZINC_FINGER_C2H2_2"/>
    <property type="match status" value="8"/>
</dbReference>
<protein>
    <submittedName>
        <fullName evidence="15">Uncharacterized protein</fullName>
    </submittedName>
</protein>
<dbReference type="FunFam" id="3.30.160.60:FF:000744">
    <property type="entry name" value="zinc finger E-box-binding homeobox 1"/>
    <property type="match status" value="1"/>
</dbReference>
<evidence type="ECO:0000256" key="4">
    <source>
        <dbReference type="ARBA" id="ARBA00022771"/>
    </source>
</evidence>
<dbReference type="eggNOG" id="KOG3623">
    <property type="taxonomic scope" value="Eukaryota"/>
</dbReference>
<dbReference type="GO" id="GO:0000122">
    <property type="term" value="P:negative regulation of transcription by RNA polymerase II"/>
    <property type="evidence" value="ECO:0007669"/>
    <property type="project" value="UniProtKB-ARBA"/>
</dbReference>
<evidence type="ECO:0000256" key="5">
    <source>
        <dbReference type="ARBA" id="ARBA00022833"/>
    </source>
</evidence>
<feature type="compositionally biased region" description="Low complexity" evidence="12">
    <location>
        <begin position="440"/>
        <end position="470"/>
    </location>
</feature>
<feature type="region of interest" description="Disordered" evidence="12">
    <location>
        <begin position="882"/>
        <end position="988"/>
    </location>
</feature>
<reference evidence="15" key="1">
    <citation type="journal article" date="2008" name="Nature">
        <title>The amphioxus genome and the evolution of the chordate karyotype.</title>
        <authorList>
            <consortium name="US DOE Joint Genome Institute (JGI-PGF)"/>
            <person name="Putnam N.H."/>
            <person name="Butts T."/>
            <person name="Ferrier D.E.K."/>
            <person name="Furlong R.F."/>
            <person name="Hellsten U."/>
            <person name="Kawashima T."/>
            <person name="Robinson-Rechavi M."/>
            <person name="Shoguchi E."/>
            <person name="Terry A."/>
            <person name="Yu J.-K."/>
            <person name="Benito-Gutierrez E.L."/>
            <person name="Dubchak I."/>
            <person name="Garcia-Fernandez J."/>
            <person name="Gibson-Brown J.J."/>
            <person name="Grigoriev I.V."/>
            <person name="Horton A.C."/>
            <person name="de Jong P.J."/>
            <person name="Jurka J."/>
            <person name="Kapitonov V.V."/>
            <person name="Kohara Y."/>
            <person name="Kuroki Y."/>
            <person name="Lindquist E."/>
            <person name="Lucas S."/>
            <person name="Osoegawa K."/>
            <person name="Pennacchio L.A."/>
            <person name="Salamov A.A."/>
            <person name="Satou Y."/>
            <person name="Sauka-Spengler T."/>
            <person name="Schmutz J."/>
            <person name="Shin-I T."/>
            <person name="Toyoda A."/>
            <person name="Bronner-Fraser M."/>
            <person name="Fujiyama A."/>
            <person name="Holland L.Z."/>
            <person name="Holland P.W.H."/>
            <person name="Satoh N."/>
            <person name="Rokhsar D.S."/>
        </authorList>
    </citation>
    <scope>NUCLEOTIDE SEQUENCE [LARGE SCALE GENOMIC DNA]</scope>
    <source>
        <strain evidence="15">S238N-H82</strain>
        <tissue evidence="15">Testes</tissue>
    </source>
</reference>
<dbReference type="FunFam" id="3.30.160.60:FF:000145">
    <property type="entry name" value="Zinc finger protein 574"/>
    <property type="match status" value="1"/>
</dbReference>
<feature type="region of interest" description="Disordered" evidence="12">
    <location>
        <begin position="715"/>
        <end position="801"/>
    </location>
</feature>
<dbReference type="Pfam" id="PF00046">
    <property type="entry name" value="Homeodomain"/>
    <property type="match status" value="1"/>
</dbReference>
<evidence type="ECO:0000256" key="1">
    <source>
        <dbReference type="ARBA" id="ARBA00004123"/>
    </source>
</evidence>
<evidence type="ECO:0000256" key="8">
    <source>
        <dbReference type="ARBA" id="ARBA00023242"/>
    </source>
</evidence>
<feature type="domain" description="C2H2-type" evidence="14">
    <location>
        <begin position="994"/>
        <end position="1021"/>
    </location>
</feature>
<feature type="domain" description="C2H2-type" evidence="14">
    <location>
        <begin position="262"/>
        <end position="289"/>
    </location>
</feature>
<keyword evidence="5" id="KW-0862">Zinc</keyword>
<dbReference type="PROSITE" id="PS00028">
    <property type="entry name" value="ZINC_FINGER_C2H2_1"/>
    <property type="match status" value="4"/>
</dbReference>
<dbReference type="InterPro" id="IPR036236">
    <property type="entry name" value="Znf_C2H2_sf"/>
</dbReference>
<dbReference type="GO" id="GO:0003700">
    <property type="term" value="F:DNA-binding transcription factor activity"/>
    <property type="evidence" value="ECO:0007669"/>
    <property type="project" value="UniProtKB-ARBA"/>
</dbReference>
<evidence type="ECO:0000256" key="12">
    <source>
        <dbReference type="SAM" id="MobiDB-lite"/>
    </source>
</evidence>
<dbReference type="EMBL" id="GG666621">
    <property type="protein sequence ID" value="EEN48132.1"/>
    <property type="molecule type" value="Genomic_DNA"/>
</dbReference>
<proteinExistence type="predicted"/>
<dbReference type="STRING" id="7739.C3ZGY5"/>
<accession>C3ZGY5</accession>
<dbReference type="InParanoid" id="C3ZGY5"/>
<dbReference type="Gene3D" id="3.30.160.60">
    <property type="entry name" value="Classic Zinc Finger"/>
    <property type="match status" value="7"/>
</dbReference>
<keyword evidence="8 10" id="KW-0539">Nucleus</keyword>
<evidence type="ECO:0000313" key="15">
    <source>
        <dbReference type="EMBL" id="EEN48132.1"/>
    </source>
</evidence>
<evidence type="ECO:0000256" key="10">
    <source>
        <dbReference type="PROSITE-ProRule" id="PRU00108"/>
    </source>
</evidence>
<dbReference type="PANTHER" id="PTHR24391">
    <property type="entry name" value="HISTONE H4 TRANSCRIPTION FACTOR-RELATED"/>
    <property type="match status" value="1"/>
</dbReference>
<evidence type="ECO:0000259" key="14">
    <source>
        <dbReference type="PROSITE" id="PS50157"/>
    </source>
</evidence>
<dbReference type="PROSITE" id="PS50071">
    <property type="entry name" value="HOMEOBOX_2"/>
    <property type="match status" value="1"/>
</dbReference>
<dbReference type="InterPro" id="IPR001356">
    <property type="entry name" value="HD"/>
</dbReference>
<dbReference type="InterPro" id="IPR009057">
    <property type="entry name" value="Homeodomain-like_sf"/>
</dbReference>
<dbReference type="GO" id="GO:0008270">
    <property type="term" value="F:zinc ion binding"/>
    <property type="evidence" value="ECO:0007669"/>
    <property type="project" value="UniProtKB-KW"/>
</dbReference>
<feature type="region of interest" description="Disordered" evidence="12">
    <location>
        <begin position="88"/>
        <end position="158"/>
    </location>
</feature>
<evidence type="ECO:0000256" key="11">
    <source>
        <dbReference type="RuleBase" id="RU000682"/>
    </source>
</evidence>
<feature type="compositionally biased region" description="Polar residues" evidence="12">
    <location>
        <begin position="127"/>
        <end position="139"/>
    </location>
</feature>
<keyword evidence="6 10" id="KW-0238">DNA-binding</keyword>
<dbReference type="GO" id="GO:0005634">
    <property type="term" value="C:nucleus"/>
    <property type="evidence" value="ECO:0007669"/>
    <property type="project" value="UniProtKB-SubCell"/>
</dbReference>
<gene>
    <name evidence="15" type="ORF">BRAFLDRAFT_84992</name>
</gene>
<feature type="domain" description="Homeobox" evidence="13">
    <location>
        <begin position="662"/>
        <end position="722"/>
    </location>
</feature>
<dbReference type="SUPFAM" id="SSF46689">
    <property type="entry name" value="Homeodomain-like"/>
    <property type="match status" value="1"/>
</dbReference>
<feature type="domain" description="C2H2-type" evidence="14">
    <location>
        <begin position="1050"/>
        <end position="1078"/>
    </location>
</feature>
<feature type="DNA-binding region" description="Homeobox" evidence="10">
    <location>
        <begin position="664"/>
        <end position="723"/>
    </location>
</feature>
<evidence type="ECO:0000256" key="9">
    <source>
        <dbReference type="PROSITE-ProRule" id="PRU00042"/>
    </source>
</evidence>
<feature type="compositionally biased region" description="Basic and acidic residues" evidence="12">
    <location>
        <begin position="715"/>
        <end position="735"/>
    </location>
</feature>
<dbReference type="PANTHER" id="PTHR24391:SF27">
    <property type="entry name" value="ZINC FINGER PROTEIN 1"/>
    <property type="match status" value="1"/>
</dbReference>
<feature type="compositionally biased region" description="Basic and acidic residues" evidence="12">
    <location>
        <begin position="103"/>
        <end position="112"/>
    </location>
</feature>
<dbReference type="SMART" id="SM00389">
    <property type="entry name" value="HOX"/>
    <property type="match status" value="1"/>
</dbReference>
<feature type="domain" description="C2H2-type" evidence="14">
    <location>
        <begin position="1022"/>
        <end position="1049"/>
    </location>
</feature>
<feature type="compositionally biased region" description="Polar residues" evidence="12">
    <location>
        <begin position="750"/>
        <end position="761"/>
    </location>
</feature>
<name>C3ZGY5_BRAFL</name>
<keyword evidence="4 9" id="KW-0863">Zinc-finger</keyword>
<dbReference type="FunFam" id="3.30.160.60:FF:000013">
    <property type="entry name" value="Putative zinc finger E-box-binding homeobox 2"/>
    <property type="match status" value="2"/>
</dbReference>